<comment type="caution">
    <text evidence="4">The sequence shown here is derived from an EMBL/GenBank/DDBJ whole genome shotgun (WGS) entry which is preliminary data.</text>
</comment>
<dbReference type="CDD" id="cd00156">
    <property type="entry name" value="REC"/>
    <property type="match status" value="1"/>
</dbReference>
<evidence type="ECO:0000256" key="1">
    <source>
        <dbReference type="ARBA" id="ARBA00022801"/>
    </source>
</evidence>
<feature type="domain" description="Response regulatory" evidence="3">
    <location>
        <begin position="22"/>
        <end position="137"/>
    </location>
</feature>
<accession>A0A8J3V004</accession>
<dbReference type="Pfam" id="PF00072">
    <property type="entry name" value="Response_reg"/>
    <property type="match status" value="1"/>
</dbReference>
<organism evidence="4 5">
    <name type="scientific">Planotetraspora thailandica</name>
    <dbReference type="NCBI Taxonomy" id="487172"/>
    <lineage>
        <taxon>Bacteria</taxon>
        <taxon>Bacillati</taxon>
        <taxon>Actinomycetota</taxon>
        <taxon>Actinomycetes</taxon>
        <taxon>Streptosporangiales</taxon>
        <taxon>Streptosporangiaceae</taxon>
        <taxon>Planotetraspora</taxon>
    </lineage>
</organism>
<reference evidence="4" key="1">
    <citation type="submission" date="2021-01" db="EMBL/GenBank/DDBJ databases">
        <title>Whole genome shotgun sequence of Planotetraspora thailandica NBRC 104271.</title>
        <authorList>
            <person name="Komaki H."/>
            <person name="Tamura T."/>
        </authorList>
    </citation>
    <scope>NUCLEOTIDE SEQUENCE</scope>
    <source>
        <strain evidence="4">NBRC 104271</strain>
    </source>
</reference>
<dbReference type="InterPro" id="IPR036457">
    <property type="entry name" value="PPM-type-like_dom_sf"/>
</dbReference>
<name>A0A8J3V004_9ACTN</name>
<dbReference type="PROSITE" id="PS50110">
    <property type="entry name" value="RESPONSE_REGULATORY"/>
    <property type="match status" value="1"/>
</dbReference>
<dbReference type="InterPro" id="IPR001932">
    <property type="entry name" value="PPM-type_phosphatase-like_dom"/>
</dbReference>
<dbReference type="PANTHER" id="PTHR43156">
    <property type="entry name" value="STAGE II SPORULATION PROTEIN E-RELATED"/>
    <property type="match status" value="1"/>
</dbReference>
<dbReference type="SMART" id="SM00331">
    <property type="entry name" value="PP2C_SIG"/>
    <property type="match status" value="1"/>
</dbReference>
<protein>
    <recommendedName>
        <fullName evidence="3">Response regulatory domain-containing protein</fullName>
    </recommendedName>
</protein>
<dbReference type="GO" id="GO:0016791">
    <property type="term" value="F:phosphatase activity"/>
    <property type="evidence" value="ECO:0007669"/>
    <property type="project" value="TreeGrafter"/>
</dbReference>
<keyword evidence="1" id="KW-0378">Hydrolase</keyword>
<dbReference type="GO" id="GO:0000160">
    <property type="term" value="P:phosphorelay signal transduction system"/>
    <property type="evidence" value="ECO:0007669"/>
    <property type="project" value="InterPro"/>
</dbReference>
<dbReference type="SUPFAM" id="SSF52172">
    <property type="entry name" value="CheY-like"/>
    <property type="match status" value="1"/>
</dbReference>
<dbReference type="InterPro" id="IPR001789">
    <property type="entry name" value="Sig_transdc_resp-reg_receiver"/>
</dbReference>
<keyword evidence="5" id="KW-1185">Reference proteome</keyword>
<sequence>MFPALREAFVITSSPDLPDPLTLLLIEDDTADAFLVEELLADAERPPKITWARTLAEGRDRLTDDVQCVLVDLSLPDATGLEALQQVLAMAPDTAVLVLTGLADAHVGIEAVAAGAEDFLVKQDVDGRLLSRAIRYAIERKRADVAMRELVEERIVGQENARLERGLLPVPLLEAASLHHQTRYLPGRVRGLLAGDFWDTVQTADGSVHVLIGDVCGHGPDEAALGTALRIGWRTLVLAGHTGADVLATLDALLRNERKSPEIFTTLCTATIDPGLSRARLHVVGHPSPLVIRDGSVDVVTEMPSGPPLGIFDDVEWAPIDLELGDDWSLLLYTDGLIEAAVGAEHDLLGTEGLADLVREQGGVDLDRIIAEVGDALSDDVAAVLVSRKPESP</sequence>
<dbReference type="AlphaFoldDB" id="A0A8J3V004"/>
<gene>
    <name evidence="4" type="ORF">Pth03_14110</name>
</gene>
<dbReference type="RefSeq" id="WP_239118818.1">
    <property type="nucleotide sequence ID" value="NZ_BOOR01000007.1"/>
</dbReference>
<feature type="modified residue" description="4-aspartylphosphate" evidence="2">
    <location>
        <position position="72"/>
    </location>
</feature>
<evidence type="ECO:0000259" key="3">
    <source>
        <dbReference type="PROSITE" id="PS50110"/>
    </source>
</evidence>
<dbReference type="Gene3D" id="3.60.40.10">
    <property type="entry name" value="PPM-type phosphatase domain"/>
    <property type="match status" value="1"/>
</dbReference>
<dbReference type="Proteomes" id="UP000605992">
    <property type="component" value="Unassembled WGS sequence"/>
</dbReference>
<dbReference type="InterPro" id="IPR052016">
    <property type="entry name" value="Bact_Sigma-Reg"/>
</dbReference>
<dbReference type="Pfam" id="PF07228">
    <property type="entry name" value="SpoIIE"/>
    <property type="match status" value="1"/>
</dbReference>
<evidence type="ECO:0000256" key="2">
    <source>
        <dbReference type="PROSITE-ProRule" id="PRU00169"/>
    </source>
</evidence>
<evidence type="ECO:0000313" key="4">
    <source>
        <dbReference type="EMBL" id="GII53022.1"/>
    </source>
</evidence>
<dbReference type="EMBL" id="BOOR01000007">
    <property type="protein sequence ID" value="GII53022.1"/>
    <property type="molecule type" value="Genomic_DNA"/>
</dbReference>
<dbReference type="PANTHER" id="PTHR43156:SF2">
    <property type="entry name" value="STAGE II SPORULATION PROTEIN E"/>
    <property type="match status" value="1"/>
</dbReference>
<evidence type="ECO:0000313" key="5">
    <source>
        <dbReference type="Proteomes" id="UP000605992"/>
    </source>
</evidence>
<keyword evidence="2" id="KW-0597">Phosphoprotein</keyword>
<dbReference type="Gene3D" id="3.40.50.2300">
    <property type="match status" value="1"/>
</dbReference>
<proteinExistence type="predicted"/>
<dbReference type="InterPro" id="IPR011006">
    <property type="entry name" value="CheY-like_superfamily"/>
</dbReference>
<dbReference type="SMART" id="SM00448">
    <property type="entry name" value="REC"/>
    <property type="match status" value="1"/>
</dbReference>